<keyword evidence="2" id="KW-1185">Reference proteome</keyword>
<proteinExistence type="predicted"/>
<organism evidence="1 2">
    <name type="scientific">Mycena chlorophos</name>
    <name type="common">Agaric fungus</name>
    <name type="synonym">Agaricus chlorophos</name>
    <dbReference type="NCBI Taxonomy" id="658473"/>
    <lineage>
        <taxon>Eukaryota</taxon>
        <taxon>Fungi</taxon>
        <taxon>Dikarya</taxon>
        <taxon>Basidiomycota</taxon>
        <taxon>Agaricomycotina</taxon>
        <taxon>Agaricomycetes</taxon>
        <taxon>Agaricomycetidae</taxon>
        <taxon>Agaricales</taxon>
        <taxon>Marasmiineae</taxon>
        <taxon>Mycenaceae</taxon>
        <taxon>Mycena</taxon>
    </lineage>
</organism>
<feature type="non-terminal residue" evidence="1">
    <location>
        <position position="1"/>
    </location>
</feature>
<gene>
    <name evidence="1" type="ORF">MCHLO_01114</name>
</gene>
<accession>A0ABQ0KZ31</accession>
<name>A0ABQ0KZ31_MYCCL</name>
<reference evidence="1" key="1">
    <citation type="submission" date="2014-09" db="EMBL/GenBank/DDBJ databases">
        <title>Genome sequence of the luminous mushroom Mycena chlorophos for searching fungal bioluminescence genes.</title>
        <authorList>
            <person name="Tanaka Y."/>
            <person name="Kasuga D."/>
            <person name="Oba Y."/>
            <person name="Hase S."/>
            <person name="Sato K."/>
            <person name="Oba Y."/>
            <person name="Sakakibara Y."/>
        </authorList>
    </citation>
    <scope>NUCLEOTIDE SEQUENCE</scope>
</reference>
<protein>
    <submittedName>
        <fullName evidence="1">Uncharacterized protein</fullName>
    </submittedName>
</protein>
<feature type="non-terminal residue" evidence="1">
    <location>
        <position position="331"/>
    </location>
</feature>
<sequence>LAASLSRRSSCQRSLVSPDSPTRANVFLSVVAMPSQVNASDCPTFPHNQPFFDGFIRDDRLGIFGVHYGDPGMMLKLPSAEEAPPPNERRLSWAQFRRLSWMHPEHPYLALLPRQNPFRGRLLSCLNVKADDLPIEEVKHITMGPFIPETRIRYGLNQDLIAKWRRLEWLLHRTLDVMEAFNGGTIRGVMSFRRPLLSRYANRDAYTEEDARRFAIKGRNAFLPLIAQLTTLWMLLESKHGPKWRVDMLKGTNMPYQWLDDLQESAIGDTRIERLGAIVDLTLHKNHENHRLPRHANWLFDLVLGKHRVPLYFYFGKEFPLKERIPDSLKS</sequence>
<evidence type="ECO:0000313" key="1">
    <source>
        <dbReference type="EMBL" id="GAT43434.1"/>
    </source>
</evidence>
<dbReference type="EMBL" id="DF838997">
    <property type="protein sequence ID" value="GAT43434.1"/>
    <property type="molecule type" value="Genomic_DNA"/>
</dbReference>
<evidence type="ECO:0000313" key="2">
    <source>
        <dbReference type="Proteomes" id="UP000815677"/>
    </source>
</evidence>
<dbReference type="Proteomes" id="UP000815677">
    <property type="component" value="Unassembled WGS sequence"/>
</dbReference>